<dbReference type="AlphaFoldDB" id="A0A199W1M0"/>
<feature type="repeat" description="PPR" evidence="3">
    <location>
        <begin position="410"/>
        <end position="444"/>
    </location>
</feature>
<dbReference type="PANTHER" id="PTHR47926:SF419">
    <property type="entry name" value="(WILD MALAYSIAN BANANA) HYPOTHETICAL PROTEIN"/>
    <property type="match status" value="1"/>
</dbReference>
<keyword evidence="1" id="KW-0677">Repeat</keyword>
<evidence type="ECO:0000313" key="4">
    <source>
        <dbReference type="EMBL" id="OAY83156.1"/>
    </source>
</evidence>
<feature type="repeat" description="PPR" evidence="3">
    <location>
        <begin position="578"/>
        <end position="613"/>
    </location>
</feature>
<evidence type="ECO:0000256" key="3">
    <source>
        <dbReference type="PROSITE-ProRule" id="PRU00708"/>
    </source>
</evidence>
<dbReference type="Proteomes" id="UP000092600">
    <property type="component" value="Unassembled WGS sequence"/>
</dbReference>
<dbReference type="PANTHER" id="PTHR47926">
    <property type="entry name" value="PENTATRICOPEPTIDE REPEAT-CONTAINING PROTEIN"/>
    <property type="match status" value="1"/>
</dbReference>
<dbReference type="Gene3D" id="1.25.40.10">
    <property type="entry name" value="Tetratricopeptide repeat domain"/>
    <property type="match status" value="5"/>
</dbReference>
<keyword evidence="2" id="KW-0809">Transit peptide</keyword>
<feature type="repeat" description="PPR" evidence="3">
    <location>
        <begin position="247"/>
        <end position="281"/>
    </location>
</feature>
<dbReference type="InterPro" id="IPR046960">
    <property type="entry name" value="PPR_At4g14850-like_plant"/>
</dbReference>
<protein>
    <submittedName>
        <fullName evidence="4">Pentatricopeptide repeat-containing protein</fullName>
    </submittedName>
</protein>
<organism evidence="4 5">
    <name type="scientific">Ananas comosus</name>
    <name type="common">Pineapple</name>
    <name type="synonym">Ananas ananas</name>
    <dbReference type="NCBI Taxonomy" id="4615"/>
    <lineage>
        <taxon>Eukaryota</taxon>
        <taxon>Viridiplantae</taxon>
        <taxon>Streptophyta</taxon>
        <taxon>Embryophyta</taxon>
        <taxon>Tracheophyta</taxon>
        <taxon>Spermatophyta</taxon>
        <taxon>Magnoliopsida</taxon>
        <taxon>Liliopsida</taxon>
        <taxon>Poales</taxon>
        <taxon>Bromeliaceae</taxon>
        <taxon>Bromelioideae</taxon>
        <taxon>Ananas</taxon>
    </lineage>
</organism>
<feature type="repeat" description="PPR" evidence="3">
    <location>
        <begin position="542"/>
        <end position="576"/>
    </location>
</feature>
<evidence type="ECO:0000313" key="5">
    <source>
        <dbReference type="Proteomes" id="UP000092600"/>
    </source>
</evidence>
<accession>A0A199W1M0</accession>
<dbReference type="InterPro" id="IPR011990">
    <property type="entry name" value="TPR-like_helical_dom_sf"/>
</dbReference>
<dbReference type="InterPro" id="IPR046848">
    <property type="entry name" value="E_motif"/>
</dbReference>
<sequence>MLELEHPAPLPSNASLRELQRLATTFKSFRQKLAVASTSPLPAKKQFKSYAETCASLLLQCADPSLAPLGLALHAHALRSGLSSHRSVLARLLSMYSRWGRSADRHRLLSEPSAVLFARNLALASHADTGRLDAARELFDEMPERTAGSWTVMIDALMKRGRVDDAVELLEKIPFRSVIASTAAASGFVRNGLFAEALLVFRGMLASNLMPNEVTLSCAIKACVGGREFALARSVVGLIVKTNFERNLSVCNSLITLHLRMGDFWSAMRVFDEMEERDVVSWTTLIDVHAEMGDLKGARRVLDEMPERNEVSWSTMIARYDQNGHHNEAIGLFGPMLDDGCKPNMSCLSSVLCASAALGDLQFGTQIHSHAIKIGFESNVFVASSLIDMYCKCGKSETGRLIFDSLPQKNVVCWNSMVAGYSGDGRIEEAEQLFELMPARNIASWNAIISGYAQNELFGNAVELFDAMLASGQRPSLMTFSSVLHACANLSSLEKGRSVHAKIVKLGVQREVFMGTALADMYAKSGDIESCKRVFSRMAEKNEVSWTAMIQGLADNGLAKESILLFEEMTSAAQILPNEQTFLSVLFACSHCGLVDEAFRYFDLMQREYGVSPKERHYTCMVDLLARAGRLREAEEFLRAMPIEPEANSWAALLSACAVYGNEEIGERAATELRELEKENTAGYVLLSNMYASCRKWKDAVR</sequence>
<dbReference type="PROSITE" id="PS51375">
    <property type="entry name" value="PPR"/>
    <property type="match status" value="6"/>
</dbReference>
<dbReference type="InterPro" id="IPR002885">
    <property type="entry name" value="PPR_rpt"/>
</dbReference>
<dbReference type="Pfam" id="PF13041">
    <property type="entry name" value="PPR_2"/>
    <property type="match status" value="1"/>
</dbReference>
<evidence type="ECO:0000256" key="1">
    <source>
        <dbReference type="ARBA" id="ARBA00022737"/>
    </source>
</evidence>
<dbReference type="Pfam" id="PF20431">
    <property type="entry name" value="E_motif"/>
    <property type="match status" value="1"/>
</dbReference>
<feature type="repeat" description="PPR" evidence="3">
    <location>
        <begin position="146"/>
        <end position="180"/>
    </location>
</feature>
<comment type="caution">
    <text evidence="4">The sequence shown here is derived from an EMBL/GenBank/DDBJ whole genome shotgun (WGS) entry which is preliminary data.</text>
</comment>
<dbReference type="FunFam" id="1.25.40.10:FF:000090">
    <property type="entry name" value="Pentatricopeptide repeat-containing protein, chloroplastic"/>
    <property type="match status" value="1"/>
</dbReference>
<gene>
    <name evidence="4" type="ORF">ACMD2_24386</name>
</gene>
<feature type="repeat" description="PPR" evidence="3">
    <location>
        <begin position="309"/>
        <end position="343"/>
    </location>
</feature>
<dbReference type="FunFam" id="1.25.40.10:FF:000348">
    <property type="entry name" value="Pentatricopeptide repeat-containing protein chloroplastic"/>
    <property type="match status" value="1"/>
</dbReference>
<dbReference type="EMBL" id="LSRQ01000384">
    <property type="protein sequence ID" value="OAY83156.1"/>
    <property type="molecule type" value="Genomic_DNA"/>
</dbReference>
<dbReference type="Pfam" id="PF01535">
    <property type="entry name" value="PPR"/>
    <property type="match status" value="11"/>
</dbReference>
<name>A0A199W1M0_ANACO</name>
<evidence type="ECO:0000256" key="2">
    <source>
        <dbReference type="ARBA" id="ARBA00022946"/>
    </source>
</evidence>
<dbReference type="GO" id="GO:0003723">
    <property type="term" value="F:RNA binding"/>
    <property type="evidence" value="ECO:0007669"/>
    <property type="project" value="InterPro"/>
</dbReference>
<proteinExistence type="predicted"/>
<reference evidence="4 5" key="1">
    <citation type="journal article" date="2016" name="DNA Res.">
        <title>The draft genome of MD-2 pineapple using hybrid error correction of long reads.</title>
        <authorList>
            <person name="Redwan R.M."/>
            <person name="Saidin A."/>
            <person name="Kumar S.V."/>
        </authorList>
    </citation>
    <scope>NUCLEOTIDE SEQUENCE [LARGE SCALE GENOMIC DNA]</scope>
    <source>
        <strain evidence="5">cv. MD2</strain>
        <tissue evidence="4">Leaf</tissue>
    </source>
</reference>
<dbReference type="NCBIfam" id="TIGR00756">
    <property type="entry name" value="PPR"/>
    <property type="match status" value="7"/>
</dbReference>
<dbReference type="GO" id="GO:0009451">
    <property type="term" value="P:RNA modification"/>
    <property type="evidence" value="ECO:0007669"/>
    <property type="project" value="InterPro"/>
</dbReference>